<organism evidence="3 5">
    <name type="scientific">Paraburkholderia madseniana</name>
    <dbReference type="NCBI Taxonomy" id="2599607"/>
    <lineage>
        <taxon>Bacteria</taxon>
        <taxon>Pseudomonadati</taxon>
        <taxon>Pseudomonadota</taxon>
        <taxon>Betaproteobacteria</taxon>
        <taxon>Burkholderiales</taxon>
        <taxon>Burkholderiaceae</taxon>
        <taxon>Paraburkholderia</taxon>
    </lineage>
</organism>
<gene>
    <name evidence="3" type="ORF">NIE36_15470</name>
    <name evidence="2" type="ORF">OSB80_15505</name>
</gene>
<evidence type="ECO:0000313" key="2">
    <source>
        <dbReference type="EMBL" id="MCX4146764.1"/>
    </source>
</evidence>
<evidence type="ECO:0000313" key="4">
    <source>
        <dbReference type="Proteomes" id="UP001209412"/>
    </source>
</evidence>
<dbReference type="Proteomes" id="UP001209412">
    <property type="component" value="Unassembled WGS sequence"/>
</dbReference>
<proteinExistence type="predicted"/>
<evidence type="ECO:0000313" key="3">
    <source>
        <dbReference type="EMBL" id="MDQ6408590.1"/>
    </source>
</evidence>
<keyword evidence="1" id="KW-0812">Transmembrane</keyword>
<reference evidence="3" key="1">
    <citation type="submission" date="2022-06" db="EMBL/GenBank/DDBJ databases">
        <title>PHB producers.</title>
        <authorList>
            <person name="Besaury L."/>
        </authorList>
    </citation>
    <scope>NUCLEOTIDE SEQUENCE</scope>
    <source>
        <strain evidence="3 4">SEWS6</strain>
    </source>
</reference>
<keyword evidence="1" id="KW-1133">Transmembrane helix</keyword>
<dbReference type="Proteomes" id="UP001242288">
    <property type="component" value="Unassembled WGS sequence"/>
</dbReference>
<dbReference type="EMBL" id="JAPKHW010000011">
    <property type="protein sequence ID" value="MCX4146764.1"/>
    <property type="molecule type" value="Genomic_DNA"/>
</dbReference>
<keyword evidence="1" id="KW-0472">Membrane</keyword>
<accession>A0AAP5EV13</accession>
<comment type="caution">
    <text evidence="3">The sequence shown here is derived from an EMBL/GenBank/DDBJ whole genome shotgun (WGS) entry which is preliminary data.</text>
</comment>
<evidence type="ECO:0000313" key="5">
    <source>
        <dbReference type="Proteomes" id="UP001242288"/>
    </source>
</evidence>
<dbReference type="RefSeq" id="WP_266258349.1">
    <property type="nucleotide sequence ID" value="NZ_JAMXWF010000011.1"/>
</dbReference>
<sequence length="171" mass="18689">MADLPGYIGILTGLIGTFIGIAAYVRSNQIKKLDLRLELRKGLGDAHEALSTLRAVMEAAANSRPRVLAMRGLGRSGNMVAWEQSIAADRVRLEEIAVTLRSEGGDFTTLSPEQLESEIVSAHRIKASLSTLVDKYRGELAADDEARRQRHHEVVTMTAAQMAPGNRPDRI</sequence>
<protein>
    <submittedName>
        <fullName evidence="3">Uncharacterized protein</fullName>
    </submittedName>
</protein>
<dbReference type="EMBL" id="JAMXWF010000011">
    <property type="protein sequence ID" value="MDQ6408590.1"/>
    <property type="molecule type" value="Genomic_DNA"/>
</dbReference>
<feature type="transmembrane region" description="Helical" evidence="1">
    <location>
        <begin position="6"/>
        <end position="25"/>
    </location>
</feature>
<dbReference type="AlphaFoldDB" id="A0AAP5EV13"/>
<evidence type="ECO:0000256" key="1">
    <source>
        <dbReference type="SAM" id="Phobius"/>
    </source>
</evidence>
<keyword evidence="4" id="KW-1185">Reference proteome</keyword>
<name>A0AAP5EV13_9BURK</name>